<proteinExistence type="predicted"/>
<dbReference type="KEGG" id="kba:A0U89_00800"/>
<dbReference type="AlphaFoldDB" id="A0A1D8UQK4"/>
<dbReference type="Proteomes" id="UP000179145">
    <property type="component" value="Chromosome"/>
</dbReference>
<evidence type="ECO:0000313" key="2">
    <source>
        <dbReference type="Proteomes" id="UP000179145"/>
    </source>
</evidence>
<evidence type="ECO:0000313" key="1">
    <source>
        <dbReference type="EMBL" id="AOX15909.1"/>
    </source>
</evidence>
<dbReference type="RefSeq" id="WP_070401760.1">
    <property type="nucleotide sequence ID" value="NZ_CP014674.1"/>
</dbReference>
<keyword evidence="2" id="KW-1185">Reference proteome</keyword>
<dbReference type="Pfam" id="PF07642">
    <property type="entry name" value="BBP2"/>
    <property type="match status" value="1"/>
</dbReference>
<gene>
    <name evidence="1" type="ORF">A0U89_00800</name>
</gene>
<name>A0A1D8UQK4_9PROT</name>
<protein>
    <submittedName>
        <fullName evidence="1">Uncharacterized protein</fullName>
    </submittedName>
</protein>
<dbReference type="eggNOG" id="ENOG5033C4N">
    <property type="taxonomic scope" value="Bacteria"/>
</dbReference>
<sequence length="399" mass="44008">MKKIWIIAACVCVSTTPARASSWFGDTTLNGQIEGGIMANPARPTDGENFGQLLADHANQPSLNQITLTFTKPVDPIGGGYGLGVNLRLLYGSDARIYNIAGISDRAFSSRYQIMPVFANVALHMPWLTQKGLDGQVGIFTAPMGVETLDPSTRPFYTLAYTTEYSTPFEHVGAMFQWHLDDHYDIQFGIDTGNQTTFGRKDDNAEPAGYIGLTANNLLDGKLSLTYLTRLGPEDSVRALGPSANSAMRIWNDLNGNYKITDKLTVYAEFNFLHDEGLRAETYSAVTWLAWNVTPSLTLNYRGEIYRDNSGLMVTQFLSDTAYAKALLGDPARTENAPATTYGSLSLNAAWHPTLGHHIKFFQIRPEIRFDRSLNGTSPFNDFRNDGMFTFGGDVTLGF</sequence>
<reference evidence="1 2" key="1">
    <citation type="journal article" date="2016" name="Microb. Cell Fact.">
        <title>Dissection of exopolysaccharide biosynthesis in Kozakia baliensis.</title>
        <authorList>
            <person name="Brandt J.U."/>
            <person name="Jakob F."/>
            <person name="Behr J."/>
            <person name="Geissler A.J."/>
            <person name="Vogel R.F."/>
        </authorList>
    </citation>
    <scope>NUCLEOTIDE SEQUENCE [LARGE SCALE GENOMIC DNA]</scope>
    <source>
        <strain evidence="1 2">DSM 14400</strain>
    </source>
</reference>
<organism evidence="1 2">
    <name type="scientific">Kozakia baliensis</name>
    <dbReference type="NCBI Taxonomy" id="153496"/>
    <lineage>
        <taxon>Bacteria</taxon>
        <taxon>Pseudomonadati</taxon>
        <taxon>Pseudomonadota</taxon>
        <taxon>Alphaproteobacteria</taxon>
        <taxon>Acetobacterales</taxon>
        <taxon>Acetobacteraceae</taxon>
        <taxon>Kozakia</taxon>
    </lineage>
</organism>
<accession>A0A1D8UQK4</accession>
<dbReference type="STRING" id="153496.A0U89_00800"/>
<dbReference type="InterPro" id="IPR011486">
    <property type="entry name" value="BBP2"/>
</dbReference>
<dbReference type="EMBL" id="CP014674">
    <property type="protein sequence ID" value="AOX15909.1"/>
    <property type="molecule type" value="Genomic_DNA"/>
</dbReference>